<keyword evidence="9" id="KW-1185">Reference proteome</keyword>
<dbReference type="InterPro" id="IPR000014">
    <property type="entry name" value="PAS"/>
</dbReference>
<dbReference type="Gene3D" id="3.30.450.20">
    <property type="entry name" value="PAS domain"/>
    <property type="match status" value="1"/>
</dbReference>
<gene>
    <name evidence="8" type="ORF">DU505_09730</name>
</gene>
<dbReference type="Pfam" id="PF00990">
    <property type="entry name" value="GGDEF"/>
    <property type="match status" value="1"/>
</dbReference>
<evidence type="ECO:0000259" key="7">
    <source>
        <dbReference type="PROSITE" id="PS50924"/>
    </source>
</evidence>
<comment type="caution">
    <text evidence="8">The sequence shown here is derived from an EMBL/GenBank/DDBJ whole genome shotgun (WGS) entry which is preliminary data.</text>
</comment>
<dbReference type="InterPro" id="IPR000160">
    <property type="entry name" value="GGDEF_dom"/>
</dbReference>
<feature type="domain" description="MHYT" evidence="7">
    <location>
        <begin position="21"/>
        <end position="218"/>
    </location>
</feature>
<dbReference type="InterPro" id="IPR052155">
    <property type="entry name" value="Biofilm_reg_signaling"/>
</dbReference>
<dbReference type="InterPro" id="IPR035919">
    <property type="entry name" value="EAL_sf"/>
</dbReference>
<feature type="transmembrane region" description="Helical" evidence="3">
    <location>
        <begin position="156"/>
        <end position="180"/>
    </location>
</feature>
<dbReference type="Proteomes" id="UP000252405">
    <property type="component" value="Unassembled WGS sequence"/>
</dbReference>
<evidence type="ECO:0000259" key="6">
    <source>
        <dbReference type="PROSITE" id="PS50887"/>
    </source>
</evidence>
<keyword evidence="3" id="KW-0472">Membrane</keyword>
<dbReference type="PROSITE" id="PS50112">
    <property type="entry name" value="PAS"/>
    <property type="match status" value="1"/>
</dbReference>
<dbReference type="SUPFAM" id="SSF55785">
    <property type="entry name" value="PYP-like sensor domain (PAS domain)"/>
    <property type="match status" value="1"/>
</dbReference>
<dbReference type="InterPro" id="IPR035965">
    <property type="entry name" value="PAS-like_dom_sf"/>
</dbReference>
<evidence type="ECO:0000259" key="4">
    <source>
        <dbReference type="PROSITE" id="PS50112"/>
    </source>
</evidence>
<dbReference type="Gene3D" id="3.30.70.270">
    <property type="match status" value="1"/>
</dbReference>
<dbReference type="PROSITE" id="PS50887">
    <property type="entry name" value="GGDEF"/>
    <property type="match status" value="1"/>
</dbReference>
<organism evidence="8 9">
    <name type="scientific">Billgrantia montanilacus</name>
    <dbReference type="NCBI Taxonomy" id="2282305"/>
    <lineage>
        <taxon>Bacteria</taxon>
        <taxon>Pseudomonadati</taxon>
        <taxon>Pseudomonadota</taxon>
        <taxon>Gammaproteobacteria</taxon>
        <taxon>Oceanospirillales</taxon>
        <taxon>Halomonadaceae</taxon>
        <taxon>Billgrantia</taxon>
    </lineage>
</organism>
<dbReference type="Pfam" id="PF00989">
    <property type="entry name" value="PAS"/>
    <property type="match status" value="1"/>
</dbReference>
<dbReference type="AlphaFoldDB" id="A0A368U496"/>
<evidence type="ECO:0000313" key="8">
    <source>
        <dbReference type="EMBL" id="RCV89853.1"/>
    </source>
</evidence>
<dbReference type="InterPro" id="IPR013767">
    <property type="entry name" value="PAS_fold"/>
</dbReference>
<dbReference type="SMART" id="SM00267">
    <property type="entry name" value="GGDEF"/>
    <property type="match status" value="1"/>
</dbReference>
<feature type="domain" description="GGDEF" evidence="6">
    <location>
        <begin position="428"/>
        <end position="567"/>
    </location>
</feature>
<feature type="transmembrane region" description="Helical" evidence="3">
    <location>
        <begin position="93"/>
        <end position="113"/>
    </location>
</feature>
<dbReference type="SMART" id="SM00052">
    <property type="entry name" value="EAL"/>
    <property type="match status" value="1"/>
</dbReference>
<evidence type="ECO:0000313" key="9">
    <source>
        <dbReference type="Proteomes" id="UP000252405"/>
    </source>
</evidence>
<dbReference type="CDD" id="cd01949">
    <property type="entry name" value="GGDEF"/>
    <property type="match status" value="1"/>
</dbReference>
<keyword evidence="3" id="KW-0812">Transmembrane</keyword>
<dbReference type="Pfam" id="PF03707">
    <property type="entry name" value="MHYT"/>
    <property type="match status" value="2"/>
</dbReference>
<dbReference type="InterPro" id="IPR029787">
    <property type="entry name" value="Nucleotide_cyclase"/>
</dbReference>
<feature type="transmembrane region" description="Helical" evidence="3">
    <location>
        <begin position="125"/>
        <end position="144"/>
    </location>
</feature>
<dbReference type="SMART" id="SM00091">
    <property type="entry name" value="PAS"/>
    <property type="match status" value="1"/>
</dbReference>
<name>A0A368U496_9GAMM</name>
<feature type="transmembrane region" description="Helical" evidence="3">
    <location>
        <begin position="235"/>
        <end position="254"/>
    </location>
</feature>
<proteinExistence type="predicted"/>
<dbReference type="EMBL" id="QPII01000005">
    <property type="protein sequence ID" value="RCV89853.1"/>
    <property type="molecule type" value="Genomic_DNA"/>
</dbReference>
<evidence type="ECO:0000256" key="2">
    <source>
        <dbReference type="ARBA" id="ARBA00022636"/>
    </source>
</evidence>
<accession>A0A368U496</accession>
<dbReference type="GO" id="GO:0071111">
    <property type="term" value="F:cyclic-guanylate-specific phosphodiesterase activity"/>
    <property type="evidence" value="ECO:0007669"/>
    <property type="project" value="UniProtKB-EC"/>
</dbReference>
<dbReference type="PANTHER" id="PTHR44757">
    <property type="entry name" value="DIGUANYLATE CYCLASE DGCP"/>
    <property type="match status" value="1"/>
</dbReference>
<dbReference type="NCBIfam" id="TIGR00254">
    <property type="entry name" value="GGDEF"/>
    <property type="match status" value="1"/>
</dbReference>
<dbReference type="CDD" id="cd01948">
    <property type="entry name" value="EAL"/>
    <property type="match status" value="1"/>
</dbReference>
<dbReference type="InterPro" id="IPR001633">
    <property type="entry name" value="EAL_dom"/>
</dbReference>
<feature type="domain" description="EAL" evidence="5">
    <location>
        <begin position="576"/>
        <end position="830"/>
    </location>
</feature>
<dbReference type="Pfam" id="PF00563">
    <property type="entry name" value="EAL"/>
    <property type="match status" value="1"/>
</dbReference>
<dbReference type="GO" id="GO:0016020">
    <property type="term" value="C:membrane"/>
    <property type="evidence" value="ECO:0007669"/>
    <property type="project" value="UniProtKB-UniRule"/>
</dbReference>
<keyword evidence="3" id="KW-1133">Transmembrane helix</keyword>
<dbReference type="InterPro" id="IPR005330">
    <property type="entry name" value="MHYT_dom"/>
</dbReference>
<dbReference type="InterPro" id="IPR043128">
    <property type="entry name" value="Rev_trsase/Diguanyl_cyclase"/>
</dbReference>
<dbReference type="PROSITE" id="PS50924">
    <property type="entry name" value="MHYT"/>
    <property type="match status" value="1"/>
</dbReference>
<dbReference type="PROSITE" id="PS50883">
    <property type="entry name" value="EAL"/>
    <property type="match status" value="1"/>
</dbReference>
<feature type="transmembrane region" description="Helical" evidence="3">
    <location>
        <begin position="22"/>
        <end position="41"/>
    </location>
</feature>
<keyword evidence="2" id="KW-0973">c-di-GMP</keyword>
<dbReference type="SUPFAM" id="SSF55073">
    <property type="entry name" value="Nucleotide cyclase"/>
    <property type="match status" value="1"/>
</dbReference>
<dbReference type="PANTHER" id="PTHR44757:SF2">
    <property type="entry name" value="BIOFILM ARCHITECTURE MAINTENANCE PROTEIN MBAA"/>
    <property type="match status" value="1"/>
</dbReference>
<dbReference type="Gene3D" id="3.20.20.450">
    <property type="entry name" value="EAL domain"/>
    <property type="match status" value="1"/>
</dbReference>
<dbReference type="NCBIfam" id="TIGR00229">
    <property type="entry name" value="sensory_box"/>
    <property type="match status" value="1"/>
</dbReference>
<dbReference type="EC" id="3.1.4.52" evidence="1"/>
<evidence type="ECO:0000256" key="3">
    <source>
        <dbReference type="PROSITE-ProRule" id="PRU00244"/>
    </source>
</evidence>
<dbReference type="GO" id="GO:0006355">
    <property type="term" value="P:regulation of DNA-templated transcription"/>
    <property type="evidence" value="ECO:0007669"/>
    <property type="project" value="InterPro"/>
</dbReference>
<dbReference type="OrthoDB" id="9816034at2"/>
<dbReference type="CDD" id="cd00130">
    <property type="entry name" value="PAS"/>
    <property type="match status" value="1"/>
</dbReference>
<dbReference type="RefSeq" id="WP_114478782.1">
    <property type="nucleotide sequence ID" value="NZ_QPII01000005.1"/>
</dbReference>
<feature type="transmembrane region" description="Helical" evidence="3">
    <location>
        <begin position="192"/>
        <end position="215"/>
    </location>
</feature>
<reference evidence="8 9" key="1">
    <citation type="submission" date="2018-07" db="EMBL/GenBank/DDBJ databases">
        <title>Halomonas montanilacus sp. nov., isolated from Lake Pengyan on Tibetan Plateau.</title>
        <authorList>
            <person name="Lu H."/>
            <person name="Xing P."/>
            <person name="Wu Q."/>
        </authorList>
    </citation>
    <scope>NUCLEOTIDE SEQUENCE [LARGE SCALE GENOMIC DNA]</scope>
    <source>
        <strain evidence="8 9">PYC7W</strain>
    </source>
</reference>
<evidence type="ECO:0000259" key="5">
    <source>
        <dbReference type="PROSITE" id="PS50883"/>
    </source>
</evidence>
<dbReference type="SUPFAM" id="SSF141868">
    <property type="entry name" value="EAL domain-like"/>
    <property type="match status" value="1"/>
</dbReference>
<dbReference type="FunFam" id="3.20.20.450:FF:000001">
    <property type="entry name" value="Cyclic di-GMP phosphodiesterase yahA"/>
    <property type="match status" value="1"/>
</dbReference>
<sequence length="832" mass="91810">MTILTHLVIDPHALGAIQGEHYFPLVLVSWAVALAAAYTGLDIINLVGTARRASWRWLWLASGASVMGLGVWSMHFTGMHAYRLDFRVTHAPALTGLSMIPAILGSFAVMLVLSRQQVPPHRTSLLAGAGLGLGIGLMHYTGMASMRMPAALHHSLGLFLISLGVAIALGILSVYAYRLCRQESGRQSSRTGALISALCVSLAISGMHYVAMQAAWFVPLPGATAAPPMTHESNWLIYLISGSALLIALLTIVATRVQRRLKASEQHQHMTRTQLLEVISALRDGVVLFDDRARIRLCNMAFEKLLGLENEGTTGRSLWELAYVDDSRALNLRIGQALAEKGEWSGLIEAKHRNGKSFPAWLSVSRVRYADSEERDYVALISDRSAEQLAQQRILYLAYHDFLTELPNRRALQERLDGSENHRESASSLALLVLFDIDRFKFLNDSLGQDVGDEMLRQLAARLRGWASNDLFAARLDGNEFALLTPLSTRDRPTAEREAHDLTERVVASLTADYQLQGHTYPCRINVGMLIFSPHQGGGTAHLFKRAGLAMLEAKRERNGLPRLFCPALERELEERLALERELRLAIDSDEFHLHLQPQVDAVQGVVGAEALIRWQHPRRGQISPGSFIPLAEESGLILPLGNWVLQEGCRLLGEWRQQPELRTLKLSLNVSVRQFQQPDFVNQVLSAIGRHGADPACLTLELTESLLLSDPQGTIEKMTLLRRQGIRFALDDFGTGYSSMAYLKSLPLDTLKIDVAFVRDLSHDTQSTPIAASIIALAKSLEMSVIAEGVETETQRSVLAGLGCSLYQGYLFGRPMPPNEFLAMLGNNASA</sequence>
<evidence type="ECO:0000256" key="1">
    <source>
        <dbReference type="ARBA" id="ARBA00012282"/>
    </source>
</evidence>
<protein>
    <recommendedName>
        <fullName evidence="1">cyclic-guanylate-specific phosphodiesterase</fullName>
        <ecNumber evidence="1">3.1.4.52</ecNumber>
    </recommendedName>
</protein>
<feature type="transmembrane region" description="Helical" evidence="3">
    <location>
        <begin position="53"/>
        <end position="73"/>
    </location>
</feature>
<feature type="domain" description="PAS" evidence="4">
    <location>
        <begin position="271"/>
        <end position="341"/>
    </location>
</feature>